<dbReference type="PANTHER" id="PTHR21024">
    <property type="entry name" value="GROWTH HORMONE-INDUCIBLE SOLUBLE PROTEIN-RELATED"/>
    <property type="match status" value="1"/>
</dbReference>
<dbReference type="InterPro" id="IPR008011">
    <property type="entry name" value="Complex1_LYR_dom"/>
</dbReference>
<protein>
    <submittedName>
        <fullName evidence="3">LYR motif-containing protein 5</fullName>
    </submittedName>
</protein>
<dbReference type="GO" id="GO:0022904">
    <property type="term" value="P:respiratory electron transport chain"/>
    <property type="evidence" value="ECO:0007669"/>
    <property type="project" value="TreeGrafter"/>
</dbReference>
<comment type="caution">
    <text evidence="3">The sequence shown here is derived from an EMBL/GenBank/DDBJ whole genome shotgun (WGS) entry which is preliminary data.</text>
</comment>
<gene>
    <name evidence="3" type="ORF">LOD99_9420</name>
</gene>
<organism evidence="3 4">
    <name type="scientific">Oopsacas minuta</name>
    <dbReference type="NCBI Taxonomy" id="111878"/>
    <lineage>
        <taxon>Eukaryota</taxon>
        <taxon>Metazoa</taxon>
        <taxon>Porifera</taxon>
        <taxon>Hexactinellida</taxon>
        <taxon>Hexasterophora</taxon>
        <taxon>Lyssacinosida</taxon>
        <taxon>Leucopsacidae</taxon>
        <taxon>Oopsacas</taxon>
    </lineage>
</organism>
<proteinExistence type="inferred from homology"/>
<comment type="similarity">
    <text evidence="1">Belongs to the complex I LYR family.</text>
</comment>
<dbReference type="AlphaFoldDB" id="A0AAV7JBM8"/>
<dbReference type="GO" id="GO:0090324">
    <property type="term" value="P:negative regulation of oxidative phosphorylation"/>
    <property type="evidence" value="ECO:0007669"/>
    <property type="project" value="InterPro"/>
</dbReference>
<dbReference type="Pfam" id="PF05347">
    <property type="entry name" value="Complex1_LYR"/>
    <property type="match status" value="1"/>
</dbReference>
<sequence>MSSQRRVVLQLYRELLFMGREYPMGFLFFRERLRKVFQKNKTVEDYEQISNLIKRGNFVIKELEAMYKLRKYRTLKKNYYEDS</sequence>
<dbReference type="Proteomes" id="UP001165289">
    <property type="component" value="Unassembled WGS sequence"/>
</dbReference>
<dbReference type="PANTHER" id="PTHR21024:SF0">
    <property type="entry name" value="ELECTRON TRANSFER FLAVOPROTEIN REGULATORY FACTOR 1"/>
    <property type="match status" value="1"/>
</dbReference>
<dbReference type="InterPro" id="IPR052000">
    <property type="entry name" value="ETFRF1"/>
</dbReference>
<dbReference type="EMBL" id="JAKMXF010000361">
    <property type="protein sequence ID" value="KAI6646147.1"/>
    <property type="molecule type" value="Genomic_DNA"/>
</dbReference>
<evidence type="ECO:0000313" key="4">
    <source>
        <dbReference type="Proteomes" id="UP001165289"/>
    </source>
</evidence>
<dbReference type="InterPro" id="IPR045296">
    <property type="entry name" value="Complex1_LYR_ETFRF1_LYRM5"/>
</dbReference>
<evidence type="ECO:0000259" key="2">
    <source>
        <dbReference type="Pfam" id="PF05347"/>
    </source>
</evidence>
<dbReference type="GO" id="GO:0005739">
    <property type="term" value="C:mitochondrion"/>
    <property type="evidence" value="ECO:0007669"/>
    <property type="project" value="TreeGrafter"/>
</dbReference>
<name>A0AAV7JBM8_9METZ</name>
<feature type="domain" description="Complex 1 LYR protein" evidence="2">
    <location>
        <begin position="7"/>
        <end position="59"/>
    </location>
</feature>
<accession>A0AAV7JBM8</accession>
<evidence type="ECO:0000313" key="3">
    <source>
        <dbReference type="EMBL" id="KAI6646147.1"/>
    </source>
</evidence>
<reference evidence="3 4" key="1">
    <citation type="journal article" date="2023" name="BMC Biol.">
        <title>The compact genome of the sponge Oopsacas minuta (Hexactinellida) is lacking key metazoan core genes.</title>
        <authorList>
            <person name="Santini S."/>
            <person name="Schenkelaars Q."/>
            <person name="Jourda C."/>
            <person name="Duchesne M."/>
            <person name="Belahbib H."/>
            <person name="Rocher C."/>
            <person name="Selva M."/>
            <person name="Riesgo A."/>
            <person name="Vervoort M."/>
            <person name="Leys S.P."/>
            <person name="Kodjabachian L."/>
            <person name="Le Bivic A."/>
            <person name="Borchiellini C."/>
            <person name="Claverie J.M."/>
            <person name="Renard E."/>
        </authorList>
    </citation>
    <scope>NUCLEOTIDE SEQUENCE [LARGE SCALE GENOMIC DNA]</scope>
    <source>
        <strain evidence="3">SPO-2</strain>
    </source>
</reference>
<keyword evidence="4" id="KW-1185">Reference proteome</keyword>
<dbReference type="CDD" id="cd20265">
    <property type="entry name" value="Complex1_LYR_ETFRF1_LYRM5"/>
    <property type="match status" value="1"/>
</dbReference>
<evidence type="ECO:0000256" key="1">
    <source>
        <dbReference type="ARBA" id="ARBA00009508"/>
    </source>
</evidence>